<comment type="subcellular location">
    <subcellularLocation>
        <location evidence="1">Cell membrane</location>
        <topology evidence="1">Multi-pass membrane protein</topology>
    </subcellularLocation>
</comment>
<keyword evidence="4 7" id="KW-1133">Transmembrane helix</keyword>
<dbReference type="EMBL" id="VTFR01000006">
    <property type="protein sequence ID" value="TYT32244.1"/>
    <property type="molecule type" value="Genomic_DNA"/>
</dbReference>
<feature type="transmembrane region" description="Helical" evidence="7">
    <location>
        <begin position="113"/>
        <end position="131"/>
    </location>
</feature>
<feature type="transmembrane region" description="Helical" evidence="7">
    <location>
        <begin position="40"/>
        <end position="59"/>
    </location>
</feature>
<evidence type="ECO:0000256" key="7">
    <source>
        <dbReference type="SAM" id="Phobius"/>
    </source>
</evidence>
<feature type="transmembrane region" description="Helical" evidence="7">
    <location>
        <begin position="328"/>
        <end position="350"/>
    </location>
</feature>
<evidence type="ECO:0000256" key="3">
    <source>
        <dbReference type="ARBA" id="ARBA00022692"/>
    </source>
</evidence>
<dbReference type="InterPro" id="IPR050833">
    <property type="entry name" value="Poly_Biosynth_Transport"/>
</dbReference>
<proteinExistence type="predicted"/>
<keyword evidence="9" id="KW-1185">Reference proteome</keyword>
<feature type="transmembrane region" description="Helical" evidence="7">
    <location>
        <begin position="246"/>
        <end position="269"/>
    </location>
</feature>
<organism evidence="8 9">
    <name type="scientific">Lelliottia nimipressuralis</name>
    <dbReference type="NCBI Taxonomy" id="69220"/>
    <lineage>
        <taxon>Bacteria</taxon>
        <taxon>Pseudomonadati</taxon>
        <taxon>Pseudomonadota</taxon>
        <taxon>Gammaproteobacteria</taxon>
        <taxon>Enterobacterales</taxon>
        <taxon>Enterobacteriaceae</taxon>
        <taxon>Lelliottia</taxon>
    </lineage>
</organism>
<dbReference type="RefSeq" id="WP_129035972.1">
    <property type="nucleotide sequence ID" value="NZ_SDDX01000021.1"/>
</dbReference>
<keyword evidence="3 7" id="KW-0812">Transmembrane</keyword>
<feature type="transmembrane region" description="Helical" evidence="7">
    <location>
        <begin position="152"/>
        <end position="169"/>
    </location>
</feature>
<accession>A0ABY3P0D6</accession>
<dbReference type="PANTHER" id="PTHR30250:SF11">
    <property type="entry name" value="O-ANTIGEN TRANSPORTER-RELATED"/>
    <property type="match status" value="1"/>
</dbReference>
<dbReference type="PANTHER" id="PTHR30250">
    <property type="entry name" value="PST FAMILY PREDICTED COLANIC ACID TRANSPORTER"/>
    <property type="match status" value="1"/>
</dbReference>
<evidence type="ECO:0000313" key="9">
    <source>
        <dbReference type="Proteomes" id="UP000323910"/>
    </source>
</evidence>
<evidence type="ECO:0000256" key="5">
    <source>
        <dbReference type="ARBA" id="ARBA00023136"/>
    </source>
</evidence>
<feature type="transmembrane region" description="Helical" evidence="7">
    <location>
        <begin position="80"/>
        <end position="107"/>
    </location>
</feature>
<gene>
    <name evidence="8" type="ORF">FZO59_13420</name>
</gene>
<evidence type="ECO:0000256" key="6">
    <source>
        <dbReference type="ARBA" id="ARBA00049738"/>
    </source>
</evidence>
<dbReference type="Proteomes" id="UP000323910">
    <property type="component" value="Unassembled WGS sequence"/>
</dbReference>
<evidence type="ECO:0000256" key="2">
    <source>
        <dbReference type="ARBA" id="ARBA00022475"/>
    </source>
</evidence>
<keyword evidence="5 7" id="KW-0472">Membrane</keyword>
<comment type="caution">
    <text evidence="8">The sequence shown here is derived from an EMBL/GenBank/DDBJ whole genome shotgun (WGS) entry which is preliminary data.</text>
</comment>
<dbReference type="Pfam" id="PF01943">
    <property type="entry name" value="Polysacc_synt"/>
    <property type="match status" value="1"/>
</dbReference>
<protein>
    <recommendedName>
        <fullName evidence="6">Putative O-antigen transporter</fullName>
    </recommendedName>
</protein>
<reference evidence="8 9" key="1">
    <citation type="submission" date="2019-08" db="EMBL/GenBank/DDBJ databases">
        <title>The draft genome of Lelliottia nimipressuralis strain CICC 24156.</title>
        <authorList>
            <person name="Wu W."/>
            <person name="Feng Y."/>
            <person name="Zong Z."/>
        </authorList>
    </citation>
    <scope>NUCLEOTIDE SEQUENCE [LARGE SCALE GENOMIC DNA]</scope>
    <source>
        <strain evidence="8 9">CICC 24156</strain>
    </source>
</reference>
<feature type="transmembrane region" description="Helical" evidence="7">
    <location>
        <begin position="175"/>
        <end position="194"/>
    </location>
</feature>
<keyword evidence="2" id="KW-1003">Cell membrane</keyword>
<feature type="transmembrane region" description="Helical" evidence="7">
    <location>
        <begin position="384"/>
        <end position="402"/>
    </location>
</feature>
<feature type="transmembrane region" description="Helical" evidence="7">
    <location>
        <begin position="206"/>
        <end position="226"/>
    </location>
</feature>
<name>A0ABY3P0D6_9ENTR</name>
<dbReference type="InterPro" id="IPR002797">
    <property type="entry name" value="Polysacc_synth"/>
</dbReference>
<sequence length="417" mass="46651">MSIFKRSGVYLSSNVLNAIIPFLLLPVLTHNLTPDEYGQIAMFQTLITGLAALVGLNTVGAANRRFYDGKLDSLPTFNGACLHILLMSILAISVIIFFLSGHIMAWLSIPVSWVYLALVISFANFVIQFRLGQWQIREQAFKFGAMQVSQSILNFGFSVVLVVFFKHGAQGRVDAILGTTVIYALLSILLLYKNNLIKLSAFRKDYIFDALSFGLPLVPHVVGMFFLNTLDRFFINKQLGISDAGIYMFAVQLSLGVAVVFDAINKAMITWLFKSLAENKVEQLKRIVKYTYLFFIIVFILGCLSFIIGPLVVIIIGGSKFEKATEVIGWLCLGQCFGGMYLMVTNYLFYAKRTGRLSIVTIVTGVFNIILLLVLIRVNGIEGVAIAFCISMCIRFFATWWLSSKLNLVSWSIYQKK</sequence>
<evidence type="ECO:0000256" key="1">
    <source>
        <dbReference type="ARBA" id="ARBA00004651"/>
    </source>
</evidence>
<evidence type="ECO:0000256" key="4">
    <source>
        <dbReference type="ARBA" id="ARBA00022989"/>
    </source>
</evidence>
<evidence type="ECO:0000313" key="8">
    <source>
        <dbReference type="EMBL" id="TYT32244.1"/>
    </source>
</evidence>
<feature type="transmembrane region" description="Helical" evidence="7">
    <location>
        <begin position="357"/>
        <end position="378"/>
    </location>
</feature>
<feature type="transmembrane region" description="Helical" evidence="7">
    <location>
        <begin position="7"/>
        <end position="28"/>
    </location>
</feature>
<feature type="transmembrane region" description="Helical" evidence="7">
    <location>
        <begin position="290"/>
        <end position="316"/>
    </location>
</feature>